<dbReference type="SMART" id="SM00220">
    <property type="entry name" value="S_TKc"/>
    <property type="match status" value="1"/>
</dbReference>
<dbReference type="PROSITE" id="PS00108">
    <property type="entry name" value="PROTEIN_KINASE_ST"/>
    <property type="match status" value="1"/>
</dbReference>
<protein>
    <recommendedName>
        <fullName evidence="1">Protein kinase domain-containing protein</fullName>
    </recommendedName>
</protein>
<gene>
    <name evidence="2" type="ORF">CSSPJE1EN2_LOCUS23159</name>
</gene>
<dbReference type="PANTHER" id="PTHR32161:SF8">
    <property type="entry name" value="DPP6 N-TERMINAL DOMAIN-LIKE PROTEIN"/>
    <property type="match status" value="1"/>
</dbReference>
<dbReference type="Pfam" id="PF00069">
    <property type="entry name" value="Pkinase"/>
    <property type="match status" value="1"/>
</dbReference>
<reference evidence="2" key="1">
    <citation type="submission" date="2024-03" db="EMBL/GenBank/DDBJ databases">
        <authorList>
            <consortium name="ELIXIR-Norway"/>
            <consortium name="Elixir Norway"/>
        </authorList>
    </citation>
    <scope>NUCLEOTIDE SEQUENCE</scope>
</reference>
<dbReference type="Gene3D" id="2.120.10.30">
    <property type="entry name" value="TolB, C-terminal domain"/>
    <property type="match status" value="3"/>
</dbReference>
<dbReference type="SUPFAM" id="SSF56112">
    <property type="entry name" value="Protein kinase-like (PK-like)"/>
    <property type="match status" value="1"/>
</dbReference>
<name>A0ABP1BZ92_9BRYO</name>
<dbReference type="SUPFAM" id="SSF69304">
    <property type="entry name" value="Tricorn protease N-terminal domain"/>
    <property type="match status" value="2"/>
</dbReference>
<proteinExistence type="predicted"/>
<dbReference type="Proteomes" id="UP001497522">
    <property type="component" value="Chromosome 8"/>
</dbReference>
<evidence type="ECO:0000313" key="2">
    <source>
        <dbReference type="EMBL" id="CAK9881803.1"/>
    </source>
</evidence>
<dbReference type="InterPro" id="IPR008271">
    <property type="entry name" value="Ser/Thr_kinase_AS"/>
</dbReference>
<dbReference type="InterPro" id="IPR011659">
    <property type="entry name" value="WD40"/>
</dbReference>
<organism evidence="2 3">
    <name type="scientific">Sphagnum jensenii</name>
    <dbReference type="NCBI Taxonomy" id="128206"/>
    <lineage>
        <taxon>Eukaryota</taxon>
        <taxon>Viridiplantae</taxon>
        <taxon>Streptophyta</taxon>
        <taxon>Embryophyta</taxon>
        <taxon>Bryophyta</taxon>
        <taxon>Sphagnophytina</taxon>
        <taxon>Sphagnopsida</taxon>
        <taxon>Sphagnales</taxon>
        <taxon>Sphagnaceae</taxon>
        <taxon>Sphagnum</taxon>
    </lineage>
</organism>
<accession>A0ABP1BZ92</accession>
<evidence type="ECO:0000259" key="1">
    <source>
        <dbReference type="PROSITE" id="PS50011"/>
    </source>
</evidence>
<dbReference type="PROSITE" id="PS50011">
    <property type="entry name" value="PROTEIN_KINASE_DOM"/>
    <property type="match status" value="1"/>
</dbReference>
<sequence>MVVYEYISNSSLDKWLHEDNLLDWDKRICIIKGVAQGLAHLHHKCDPSIIHLDIKPQNILLDEDYTPKLADFGLAKILNGKDENVVSSTSRPGTSGYMAPEILSNQTSTKNDVYSFGVLLIQLVNGSPFILNGDEIHIFYFIRWVREVHEEKDGFQQIFDVIINNSIVGFDRNEAKLVLQISLQCIKVNFHILCFDDRAFIMAENLMHLLFCAFCLCFLIGGRVACASSSSSSPSIHGTIAFATVGRVKYAFDIYTVQVPSNLHPISLSRDVPAVADELLQETLLTDGVSVNSNGHLITPTSSSSSLAPLLKHLEICSVDEEDNNNNNNLCSEATRDDVLAFVSERDGSAQIYFRFLDGAVVGSRRIAQEEQLAAPVKIRPFSRDPGPALYDRPCFAGDRLVYVSTREPLKRPRESWTAVFSTDLKTGFTNRITPHGVTDYSPSVSPSGKWVIVASNHGRGWNGNRHDLGTDLYLSSAVDGSNRHLVVKNGGWPSWADETTVFFHRQAEDGWWSIYKVTIADHLTFQDVERVTPPGLHAFTPAASRTGNWIALATRRPESEYRHVEIFDLGTKTFFKLSEMINPTVHHYNPFVSSDSSRVGYHRCRGNSVDAMNSTAALIPRVEYIRSTEPHLSLIRVDGAFPSFSPDGSMITYIPGVHDADGGVYVMNLDGTGNRRVFSGEVFATVWNSARKDVVYAAYGPSFASEDSTVHIAAIYNADVADLGPDQQSSNWKTLTANGTGNNAFPAPSPDGNYLVFRSGRSGHKNLYIMDAVHGEEKYLQRLTDGPWTDTMPSWSHDNRWIAFASDRDYPGEGSFAIYFIHPDGTGLHKVLSSRGGRFNHPNFSPDSKSLVFTSDLAGQSADPISVPNQFQPYGEIFIARIDGSNAHRLTHNGYEDGTPSWGRTFIPTADLSSEGSKVFCDFSDDLWL</sequence>
<dbReference type="Gene3D" id="1.10.510.10">
    <property type="entry name" value="Transferase(Phosphotransferase) domain 1"/>
    <property type="match status" value="1"/>
</dbReference>
<keyword evidence="3" id="KW-1185">Reference proteome</keyword>
<evidence type="ECO:0000313" key="3">
    <source>
        <dbReference type="Proteomes" id="UP001497522"/>
    </source>
</evidence>
<dbReference type="PANTHER" id="PTHR32161">
    <property type="entry name" value="DPP6 N-TERMINAL DOMAIN-LIKE PROTEIN"/>
    <property type="match status" value="1"/>
</dbReference>
<feature type="domain" description="Protein kinase" evidence="1">
    <location>
        <begin position="1"/>
        <end position="211"/>
    </location>
</feature>
<dbReference type="InterPro" id="IPR011009">
    <property type="entry name" value="Kinase-like_dom_sf"/>
</dbReference>
<dbReference type="Pfam" id="PF07676">
    <property type="entry name" value="PD40"/>
    <property type="match status" value="5"/>
</dbReference>
<dbReference type="EMBL" id="OZ023709">
    <property type="protein sequence ID" value="CAK9881803.1"/>
    <property type="molecule type" value="Genomic_DNA"/>
</dbReference>
<dbReference type="InterPro" id="IPR000719">
    <property type="entry name" value="Prot_kinase_dom"/>
</dbReference>
<dbReference type="InterPro" id="IPR011042">
    <property type="entry name" value="6-blade_b-propeller_TolB-like"/>
</dbReference>
<feature type="non-terminal residue" evidence="2">
    <location>
        <position position="1"/>
    </location>
</feature>